<protein>
    <submittedName>
        <fullName evidence="2">Uncharacterized protein</fullName>
    </submittedName>
</protein>
<feature type="region of interest" description="Disordered" evidence="1">
    <location>
        <begin position="1"/>
        <end position="43"/>
    </location>
</feature>
<keyword evidence="3" id="KW-1185">Reference proteome</keyword>
<dbReference type="EMBL" id="LXQA010695866">
    <property type="protein sequence ID" value="MCI66460.1"/>
    <property type="molecule type" value="Genomic_DNA"/>
</dbReference>
<feature type="compositionally biased region" description="Polar residues" evidence="1">
    <location>
        <begin position="1"/>
        <end position="12"/>
    </location>
</feature>
<feature type="non-terminal residue" evidence="2">
    <location>
        <position position="1"/>
    </location>
</feature>
<reference evidence="2 3" key="1">
    <citation type="journal article" date="2018" name="Front. Plant Sci.">
        <title>Red Clover (Trifolium pratense) and Zigzag Clover (T. medium) - A Picture of Genomic Similarities and Differences.</title>
        <authorList>
            <person name="Dluhosova J."/>
            <person name="Istvanek J."/>
            <person name="Nedelnik J."/>
            <person name="Repkova J."/>
        </authorList>
    </citation>
    <scope>NUCLEOTIDE SEQUENCE [LARGE SCALE GENOMIC DNA]</scope>
    <source>
        <strain evidence="3">cv. 10/8</strain>
        <tissue evidence="2">Leaf</tissue>
    </source>
</reference>
<dbReference type="Proteomes" id="UP000265520">
    <property type="component" value="Unassembled WGS sequence"/>
</dbReference>
<organism evidence="2 3">
    <name type="scientific">Trifolium medium</name>
    <dbReference type="NCBI Taxonomy" id="97028"/>
    <lineage>
        <taxon>Eukaryota</taxon>
        <taxon>Viridiplantae</taxon>
        <taxon>Streptophyta</taxon>
        <taxon>Embryophyta</taxon>
        <taxon>Tracheophyta</taxon>
        <taxon>Spermatophyta</taxon>
        <taxon>Magnoliopsida</taxon>
        <taxon>eudicotyledons</taxon>
        <taxon>Gunneridae</taxon>
        <taxon>Pentapetalae</taxon>
        <taxon>rosids</taxon>
        <taxon>fabids</taxon>
        <taxon>Fabales</taxon>
        <taxon>Fabaceae</taxon>
        <taxon>Papilionoideae</taxon>
        <taxon>50 kb inversion clade</taxon>
        <taxon>NPAAA clade</taxon>
        <taxon>Hologalegina</taxon>
        <taxon>IRL clade</taxon>
        <taxon>Trifolieae</taxon>
        <taxon>Trifolium</taxon>
    </lineage>
</organism>
<name>A0A392U1V7_9FABA</name>
<accession>A0A392U1V7</accession>
<feature type="compositionally biased region" description="Basic and acidic residues" evidence="1">
    <location>
        <begin position="28"/>
        <end position="43"/>
    </location>
</feature>
<evidence type="ECO:0000256" key="1">
    <source>
        <dbReference type="SAM" id="MobiDB-lite"/>
    </source>
</evidence>
<dbReference type="AlphaFoldDB" id="A0A392U1V7"/>
<evidence type="ECO:0000313" key="3">
    <source>
        <dbReference type="Proteomes" id="UP000265520"/>
    </source>
</evidence>
<proteinExistence type="predicted"/>
<sequence length="43" mass="4751">FFLTAPQSSMLPSSEPDKNSSLLTKQQHSKEDAGARNTRRDSS</sequence>
<comment type="caution">
    <text evidence="2">The sequence shown here is derived from an EMBL/GenBank/DDBJ whole genome shotgun (WGS) entry which is preliminary data.</text>
</comment>
<evidence type="ECO:0000313" key="2">
    <source>
        <dbReference type="EMBL" id="MCI66460.1"/>
    </source>
</evidence>